<evidence type="ECO:0000259" key="1">
    <source>
        <dbReference type="PROSITE" id="PS51309"/>
    </source>
</evidence>
<dbReference type="InterPro" id="IPR036053">
    <property type="entry name" value="PABP-dom"/>
</dbReference>
<organism evidence="2 3">
    <name type="scientific">Patiria miniata</name>
    <name type="common">Bat star</name>
    <name type="synonym">Asterina miniata</name>
    <dbReference type="NCBI Taxonomy" id="46514"/>
    <lineage>
        <taxon>Eukaryota</taxon>
        <taxon>Metazoa</taxon>
        <taxon>Echinodermata</taxon>
        <taxon>Eleutherozoa</taxon>
        <taxon>Asterozoa</taxon>
        <taxon>Asteroidea</taxon>
        <taxon>Valvatacea</taxon>
        <taxon>Valvatida</taxon>
        <taxon>Asterinidae</taxon>
        <taxon>Patiria</taxon>
    </lineage>
</organism>
<evidence type="ECO:0000313" key="2">
    <source>
        <dbReference type="EnsemblMetazoa" id="XP_038066075.1"/>
    </source>
</evidence>
<proteinExistence type="predicted"/>
<feature type="domain" description="PABC" evidence="1">
    <location>
        <begin position="37"/>
        <end position="114"/>
    </location>
</feature>
<dbReference type="SUPFAM" id="SSF63570">
    <property type="entry name" value="PABC (PABP) domain"/>
    <property type="match status" value="1"/>
</dbReference>
<dbReference type="SMART" id="SM00517">
    <property type="entry name" value="PolyA"/>
    <property type="match status" value="1"/>
</dbReference>
<dbReference type="PROSITE" id="PS51309">
    <property type="entry name" value="PABC"/>
    <property type="match status" value="1"/>
</dbReference>
<keyword evidence="3" id="KW-1185">Reference proteome</keyword>
<reference evidence="2" key="1">
    <citation type="submission" date="2022-11" db="UniProtKB">
        <authorList>
            <consortium name="EnsemblMetazoa"/>
        </authorList>
    </citation>
    <scope>IDENTIFICATION</scope>
</reference>
<dbReference type="EnsemblMetazoa" id="XM_038210147.1">
    <property type="protein sequence ID" value="XP_038066075.1"/>
    <property type="gene ID" value="LOC119736133"/>
</dbReference>
<name>A0A914APW3_PATMI</name>
<dbReference type="GO" id="GO:0034450">
    <property type="term" value="F:ubiquitin-ubiquitin ligase activity"/>
    <property type="evidence" value="ECO:0007669"/>
    <property type="project" value="TreeGrafter"/>
</dbReference>
<dbReference type="AlphaFoldDB" id="A0A914APW3"/>
<dbReference type="RefSeq" id="XP_038066075.1">
    <property type="nucleotide sequence ID" value="XM_038210147.1"/>
</dbReference>
<dbReference type="GeneID" id="119736133"/>
<dbReference type="OrthoDB" id="19742at2759"/>
<dbReference type="Pfam" id="PF00658">
    <property type="entry name" value="MLLE"/>
    <property type="match status" value="1"/>
</dbReference>
<evidence type="ECO:0000313" key="3">
    <source>
        <dbReference type="Proteomes" id="UP000887568"/>
    </source>
</evidence>
<accession>A0A914APW3</accession>
<protein>
    <recommendedName>
        <fullName evidence="1">PABC domain-containing protein</fullName>
    </recommendedName>
</protein>
<dbReference type="FunFam" id="1.10.1900.10:FF:000001">
    <property type="entry name" value="Polyadenylate-binding protein"/>
    <property type="match status" value="1"/>
</dbReference>
<sequence>MKYIPATEGSRNPQLVQAMPKAAQQAVPQQAIEVVGQEPLTPSMLAAASPQQQKQMLGEHLLPLIQRSHGELAGKITGMLLETDNSELLHMLESYELLKAKVDEAVNVLKAHQAKKGPTLSNAQRITTFSGHHQFDIYFHIDILGNNSDRKQYIYV</sequence>
<dbReference type="Proteomes" id="UP000887568">
    <property type="component" value="Unplaced"/>
</dbReference>
<dbReference type="PANTHER" id="PTHR46276:SF1">
    <property type="entry name" value="E3 UBIQUITIN-PROTEIN LIGASE UBR5"/>
    <property type="match status" value="1"/>
</dbReference>
<dbReference type="GO" id="GO:0003723">
    <property type="term" value="F:RNA binding"/>
    <property type="evidence" value="ECO:0007669"/>
    <property type="project" value="InterPro"/>
</dbReference>
<dbReference type="GO" id="GO:0005634">
    <property type="term" value="C:nucleus"/>
    <property type="evidence" value="ECO:0007669"/>
    <property type="project" value="TreeGrafter"/>
</dbReference>
<dbReference type="GO" id="GO:0005737">
    <property type="term" value="C:cytoplasm"/>
    <property type="evidence" value="ECO:0007669"/>
    <property type="project" value="TreeGrafter"/>
</dbReference>
<dbReference type="GO" id="GO:0090263">
    <property type="term" value="P:positive regulation of canonical Wnt signaling pathway"/>
    <property type="evidence" value="ECO:0007669"/>
    <property type="project" value="TreeGrafter"/>
</dbReference>
<dbReference type="InterPro" id="IPR002004">
    <property type="entry name" value="PABP_HYD_C"/>
</dbReference>
<dbReference type="PANTHER" id="PTHR46276">
    <property type="entry name" value="E3 UBIQUITIN-PROTEIN LIGASE UBR5"/>
    <property type="match status" value="1"/>
</dbReference>
<dbReference type="Gene3D" id="1.10.1900.10">
    <property type="entry name" value="c-terminal domain of poly(a) binding protein"/>
    <property type="match status" value="1"/>
</dbReference>
<dbReference type="GO" id="GO:0000209">
    <property type="term" value="P:protein polyubiquitination"/>
    <property type="evidence" value="ECO:0007669"/>
    <property type="project" value="TreeGrafter"/>
</dbReference>